<dbReference type="InterPro" id="IPR022674">
    <property type="entry name" value="G6P_DH_NAD-bd"/>
</dbReference>
<dbReference type="EMBL" id="CM032187">
    <property type="protein sequence ID" value="KAG7089940.1"/>
    <property type="molecule type" value="Genomic_DNA"/>
</dbReference>
<dbReference type="InterPro" id="IPR036291">
    <property type="entry name" value="NAD(P)-bd_dom_sf"/>
</dbReference>
<sequence>MDRYQRSRGNIRWYYSSSQQTHPNKEIAGTFPSMENTHEALKDNTTIIVFGASGDLATTRKETFPTLFGLFRQGFLPHGVRIVGYARTKMDREDFLKRATLYIRNPNDDPEIAANIEKFKTILTYVSGDYKDGAAFDNLNNHLEEIESGYPSRVCHRVFCLALPPSVSFPFAKMSNNIAISRRTVSAESSWRSLL</sequence>
<dbReference type="GO" id="GO:0005829">
    <property type="term" value="C:cytosol"/>
    <property type="evidence" value="ECO:0007669"/>
    <property type="project" value="TreeGrafter"/>
</dbReference>
<dbReference type="EC" id="1.1.1.49" evidence="2"/>
<keyword evidence="5" id="KW-0560">Oxidoreductase</keyword>
<evidence type="ECO:0000313" key="9">
    <source>
        <dbReference type="Proteomes" id="UP001049176"/>
    </source>
</evidence>
<evidence type="ECO:0000259" key="7">
    <source>
        <dbReference type="Pfam" id="PF00479"/>
    </source>
</evidence>
<feature type="domain" description="Glucose-6-phosphate dehydrogenase NAD-binding" evidence="7">
    <location>
        <begin position="48"/>
        <end position="174"/>
    </location>
</feature>
<dbReference type="GO" id="GO:0050661">
    <property type="term" value="F:NADP binding"/>
    <property type="evidence" value="ECO:0007669"/>
    <property type="project" value="InterPro"/>
</dbReference>
<dbReference type="PANTHER" id="PTHR23429:SF0">
    <property type="entry name" value="GLUCOSE-6-PHOSPHATE 1-DEHYDROGENASE"/>
    <property type="match status" value="1"/>
</dbReference>
<dbReference type="RefSeq" id="XP_043006410.1">
    <property type="nucleotide sequence ID" value="XM_043156623.1"/>
</dbReference>
<dbReference type="KEGG" id="more:E1B28_011569"/>
<dbReference type="GO" id="GO:0006006">
    <property type="term" value="P:glucose metabolic process"/>
    <property type="evidence" value="ECO:0007669"/>
    <property type="project" value="UniProtKB-KW"/>
</dbReference>
<evidence type="ECO:0000256" key="1">
    <source>
        <dbReference type="ARBA" id="ARBA00004937"/>
    </source>
</evidence>
<dbReference type="Gene3D" id="3.40.50.720">
    <property type="entry name" value="NAD(P)-binding Rossmann-like Domain"/>
    <property type="match status" value="1"/>
</dbReference>
<keyword evidence="6" id="KW-0119">Carbohydrate metabolism</keyword>
<dbReference type="Proteomes" id="UP001049176">
    <property type="component" value="Chromosome 7"/>
</dbReference>
<evidence type="ECO:0000256" key="6">
    <source>
        <dbReference type="ARBA" id="ARBA00023277"/>
    </source>
</evidence>
<name>A0A9P7RUI9_9AGAR</name>
<protein>
    <recommendedName>
        <fullName evidence="2">glucose-6-phosphate dehydrogenase (NADP(+))</fullName>
        <ecNumber evidence="2">1.1.1.49</ecNumber>
    </recommendedName>
</protein>
<reference evidence="8" key="1">
    <citation type="journal article" date="2021" name="Genome Biol. Evol.">
        <title>The assembled and annotated genome of the fairy-ring fungus Marasmius oreades.</title>
        <authorList>
            <person name="Hiltunen M."/>
            <person name="Ament-Velasquez S.L."/>
            <person name="Johannesson H."/>
        </authorList>
    </citation>
    <scope>NUCLEOTIDE SEQUENCE</scope>
    <source>
        <strain evidence="8">03SP1</strain>
    </source>
</reference>
<keyword evidence="9" id="KW-1185">Reference proteome</keyword>
<dbReference type="SUPFAM" id="SSF51735">
    <property type="entry name" value="NAD(P)-binding Rossmann-fold domains"/>
    <property type="match status" value="1"/>
</dbReference>
<gene>
    <name evidence="8" type="ORF">E1B28_011569</name>
</gene>
<accession>A0A9P7RUI9</accession>
<dbReference type="GO" id="GO:0009051">
    <property type="term" value="P:pentose-phosphate shunt, oxidative branch"/>
    <property type="evidence" value="ECO:0007669"/>
    <property type="project" value="TreeGrafter"/>
</dbReference>
<dbReference type="Pfam" id="PF00479">
    <property type="entry name" value="G6PD_N"/>
    <property type="match status" value="1"/>
</dbReference>
<evidence type="ECO:0000256" key="4">
    <source>
        <dbReference type="ARBA" id="ARBA00022857"/>
    </source>
</evidence>
<keyword evidence="3" id="KW-0313">Glucose metabolism</keyword>
<dbReference type="PANTHER" id="PTHR23429">
    <property type="entry name" value="GLUCOSE-6-PHOSPHATE 1-DEHYDROGENASE G6PD"/>
    <property type="match status" value="1"/>
</dbReference>
<comment type="caution">
    <text evidence="8">The sequence shown here is derived from an EMBL/GenBank/DDBJ whole genome shotgun (WGS) entry which is preliminary data.</text>
</comment>
<proteinExistence type="predicted"/>
<evidence type="ECO:0000256" key="3">
    <source>
        <dbReference type="ARBA" id="ARBA00022526"/>
    </source>
</evidence>
<evidence type="ECO:0000256" key="5">
    <source>
        <dbReference type="ARBA" id="ARBA00023002"/>
    </source>
</evidence>
<organism evidence="8 9">
    <name type="scientific">Marasmius oreades</name>
    <name type="common">fairy-ring Marasmius</name>
    <dbReference type="NCBI Taxonomy" id="181124"/>
    <lineage>
        <taxon>Eukaryota</taxon>
        <taxon>Fungi</taxon>
        <taxon>Dikarya</taxon>
        <taxon>Basidiomycota</taxon>
        <taxon>Agaricomycotina</taxon>
        <taxon>Agaricomycetes</taxon>
        <taxon>Agaricomycetidae</taxon>
        <taxon>Agaricales</taxon>
        <taxon>Marasmiineae</taxon>
        <taxon>Marasmiaceae</taxon>
        <taxon>Marasmius</taxon>
    </lineage>
</organism>
<dbReference type="AlphaFoldDB" id="A0A9P7RUI9"/>
<evidence type="ECO:0000256" key="2">
    <source>
        <dbReference type="ARBA" id="ARBA00013019"/>
    </source>
</evidence>
<evidence type="ECO:0000313" key="8">
    <source>
        <dbReference type="EMBL" id="KAG7089940.1"/>
    </source>
</evidence>
<dbReference type="GO" id="GO:0004345">
    <property type="term" value="F:glucose-6-phosphate dehydrogenase activity"/>
    <property type="evidence" value="ECO:0007669"/>
    <property type="project" value="UniProtKB-EC"/>
</dbReference>
<dbReference type="InterPro" id="IPR001282">
    <property type="entry name" value="G6P_DH"/>
</dbReference>
<comment type="pathway">
    <text evidence="1">Carbohydrate degradation; pentose phosphate pathway; D-ribulose 5-phosphate from D-glucose 6-phosphate (oxidative stage): step 1/3.</text>
</comment>
<keyword evidence="4" id="KW-0521">NADP</keyword>
<dbReference type="GeneID" id="66080644"/>
<dbReference type="OrthoDB" id="60984at2759"/>